<dbReference type="InterPro" id="IPR036291">
    <property type="entry name" value="NAD(P)-bd_dom_sf"/>
</dbReference>
<evidence type="ECO:0000313" key="5">
    <source>
        <dbReference type="Proteomes" id="UP000295277"/>
    </source>
</evidence>
<dbReference type="InterPro" id="IPR050005">
    <property type="entry name" value="DenD"/>
</dbReference>
<dbReference type="PANTHER" id="PTHR43103">
    <property type="entry name" value="NUCLEOSIDE-DIPHOSPHATE-SUGAR EPIMERASE"/>
    <property type="match status" value="1"/>
</dbReference>
<reference evidence="4 5" key="1">
    <citation type="submission" date="2019-03" db="EMBL/GenBank/DDBJ databases">
        <title>Genomic Encyclopedia of Type Strains, Phase IV (KMG-IV): sequencing the most valuable type-strain genomes for metagenomic binning, comparative biology and taxonomic classification.</title>
        <authorList>
            <person name="Goeker M."/>
        </authorList>
    </citation>
    <scope>NUCLEOTIDE SEQUENCE [LARGE SCALE GENOMIC DNA]</scope>
    <source>
        <strain evidence="4 5">DSM 21153</strain>
    </source>
</reference>
<dbReference type="Proteomes" id="UP000295277">
    <property type="component" value="Unassembled WGS sequence"/>
</dbReference>
<gene>
    <name evidence="4" type="ORF">EV216_106142</name>
</gene>
<dbReference type="Gene3D" id="3.90.25.10">
    <property type="entry name" value="UDP-galactose 4-epimerase, domain 1"/>
    <property type="match status" value="1"/>
</dbReference>
<dbReference type="InterPro" id="IPR001509">
    <property type="entry name" value="Epimerase_deHydtase"/>
</dbReference>
<comment type="caution">
    <text evidence="4">The sequence shown here is derived from an EMBL/GenBank/DDBJ whole genome shotgun (WGS) entry which is preliminary data.</text>
</comment>
<proteinExistence type="predicted"/>
<evidence type="ECO:0000256" key="2">
    <source>
        <dbReference type="ARBA" id="ARBA00023277"/>
    </source>
</evidence>
<keyword evidence="1" id="KW-0521">NADP</keyword>
<feature type="domain" description="NAD-dependent epimerase/dehydratase" evidence="3">
    <location>
        <begin position="3"/>
        <end position="208"/>
    </location>
</feature>
<dbReference type="PANTHER" id="PTHR43103:SF3">
    <property type="entry name" value="ADP-L-GLYCERO-D-MANNO-HEPTOSE-6-EPIMERASE"/>
    <property type="match status" value="1"/>
</dbReference>
<dbReference type="Gene3D" id="3.40.50.720">
    <property type="entry name" value="NAD(P)-binding Rossmann-like Domain"/>
    <property type="match status" value="1"/>
</dbReference>
<dbReference type="OrthoDB" id="9801056at2"/>
<evidence type="ECO:0000259" key="3">
    <source>
        <dbReference type="Pfam" id="PF01370"/>
    </source>
</evidence>
<evidence type="ECO:0000313" key="4">
    <source>
        <dbReference type="EMBL" id="TCM85842.1"/>
    </source>
</evidence>
<dbReference type="EMBL" id="SLVM01000006">
    <property type="protein sequence ID" value="TCM85842.1"/>
    <property type="molecule type" value="Genomic_DNA"/>
</dbReference>
<dbReference type="NCBIfam" id="NF043036">
    <property type="entry name" value="ErythonDh"/>
    <property type="match status" value="1"/>
</dbReference>
<protein>
    <submittedName>
        <fullName evidence="4">Nucleoside-diphosphate-sugar epimerase</fullName>
    </submittedName>
</protein>
<keyword evidence="5" id="KW-1185">Reference proteome</keyword>
<dbReference type="AlphaFoldDB" id="A0A4R1YX93"/>
<sequence>MRIAITGAAGFLGQMLVTALSARDTLALNGEPRRISAIIANDIAAEPLDRLARLRRVHALPGALSAPATLARLAEDSPDLVIHLAAVVSGQAEADFDLGMAVNLHGTVDLVNACRAMRRPPVLIFASSVAVFSCTANDTITEDTPPAPRSSYGTQKLMGELLVRDATRRGFIHGRSLRFPTIAVRPGVPNRAASGFASGILRDPLAGQPADLPVGRDLRLHLGSPARALDHILRAAALAQEALGGEPTITLPGISVTVGEMIDTLARLAGPETAALIRPAPDPATEAIVASWPGGIDTPRARALDFAPNADFAELLREHMDRRGVAAA</sequence>
<dbReference type="GO" id="GO:0016491">
    <property type="term" value="F:oxidoreductase activity"/>
    <property type="evidence" value="ECO:0007669"/>
    <property type="project" value="InterPro"/>
</dbReference>
<organism evidence="4 5">
    <name type="scientific">Rhodovulum steppense</name>
    <dbReference type="NCBI Taxonomy" id="540251"/>
    <lineage>
        <taxon>Bacteria</taxon>
        <taxon>Pseudomonadati</taxon>
        <taxon>Pseudomonadota</taxon>
        <taxon>Alphaproteobacteria</taxon>
        <taxon>Rhodobacterales</taxon>
        <taxon>Paracoccaceae</taxon>
        <taxon>Rhodovulum</taxon>
    </lineage>
</organism>
<keyword evidence="2" id="KW-0119">Carbohydrate metabolism</keyword>
<accession>A0A4R1YX93</accession>
<evidence type="ECO:0000256" key="1">
    <source>
        <dbReference type="ARBA" id="ARBA00022857"/>
    </source>
</evidence>
<dbReference type="SUPFAM" id="SSF51735">
    <property type="entry name" value="NAD(P)-binding Rossmann-fold domains"/>
    <property type="match status" value="1"/>
</dbReference>
<name>A0A4R1YX93_9RHOB</name>
<dbReference type="Pfam" id="PF01370">
    <property type="entry name" value="Epimerase"/>
    <property type="match status" value="1"/>
</dbReference>